<organism evidence="2">
    <name type="scientific">Brassica cretica</name>
    <name type="common">Mustard</name>
    <dbReference type="NCBI Taxonomy" id="69181"/>
    <lineage>
        <taxon>Eukaryota</taxon>
        <taxon>Viridiplantae</taxon>
        <taxon>Streptophyta</taxon>
        <taxon>Embryophyta</taxon>
        <taxon>Tracheophyta</taxon>
        <taxon>Spermatophyta</taxon>
        <taxon>Magnoliopsida</taxon>
        <taxon>eudicotyledons</taxon>
        <taxon>Gunneridae</taxon>
        <taxon>Pentapetalae</taxon>
        <taxon>rosids</taxon>
        <taxon>malvids</taxon>
        <taxon>Brassicales</taxon>
        <taxon>Brassicaceae</taxon>
        <taxon>Brassiceae</taxon>
        <taxon>Brassica</taxon>
    </lineage>
</organism>
<reference evidence="2" key="1">
    <citation type="submission" date="2019-12" db="EMBL/GenBank/DDBJ databases">
        <title>Genome sequencing and annotation of Brassica cretica.</title>
        <authorList>
            <person name="Studholme D.J."/>
            <person name="Sarris P.F."/>
        </authorList>
    </citation>
    <scope>NUCLEOTIDE SEQUENCE</scope>
    <source>
        <strain evidence="2">PFS-102/07</strain>
        <tissue evidence="2">Leaf</tissue>
    </source>
</reference>
<protein>
    <submittedName>
        <fullName evidence="2">Uncharacterized protein</fullName>
    </submittedName>
</protein>
<accession>A0A8S9M6J2</accession>
<feature type="compositionally biased region" description="Low complexity" evidence="1">
    <location>
        <begin position="104"/>
        <end position="116"/>
    </location>
</feature>
<dbReference type="AlphaFoldDB" id="A0A8S9M6J2"/>
<evidence type="ECO:0000313" key="2">
    <source>
        <dbReference type="EMBL" id="KAF2614097.1"/>
    </source>
</evidence>
<evidence type="ECO:0000256" key="1">
    <source>
        <dbReference type="SAM" id="MobiDB-lite"/>
    </source>
</evidence>
<sequence>MSCLAWNVRHRSAGGACLRRCGAPSQSSTVDSASPTAARLVTPPQLELSLGNGSGACYQIPVARHVYLFNMTAFPLAATCGVQSESDSSSVVDFEGGGEKKSQPLDLDLNLAPPAE</sequence>
<comment type="caution">
    <text evidence="2">The sequence shown here is derived from an EMBL/GenBank/DDBJ whole genome shotgun (WGS) entry which is preliminary data.</text>
</comment>
<gene>
    <name evidence="2" type="ORF">F2Q70_00013801</name>
</gene>
<proteinExistence type="predicted"/>
<name>A0A8S9M6J2_BRACR</name>
<feature type="region of interest" description="Disordered" evidence="1">
    <location>
        <begin position="88"/>
        <end position="116"/>
    </location>
</feature>
<dbReference type="EMBL" id="QGKY02000089">
    <property type="protein sequence ID" value="KAF2614097.1"/>
    <property type="molecule type" value="Genomic_DNA"/>
</dbReference>